<dbReference type="EMBL" id="GADI01007464">
    <property type="protein sequence ID" value="JAA66344.1"/>
    <property type="molecule type" value="mRNA"/>
</dbReference>
<name>A0A0K8R787_IXORI</name>
<dbReference type="InterPro" id="IPR036880">
    <property type="entry name" value="Kunitz_BPTI_sf"/>
</dbReference>
<keyword evidence="1" id="KW-0732">Signal</keyword>
<evidence type="ECO:0000313" key="3">
    <source>
        <dbReference type="EMBL" id="JAA66344.1"/>
    </source>
</evidence>
<accession>A0A0K8R787</accession>
<organism evidence="3">
    <name type="scientific">Ixodes ricinus</name>
    <name type="common">Common tick</name>
    <name type="synonym">Acarus ricinus</name>
    <dbReference type="NCBI Taxonomy" id="34613"/>
    <lineage>
        <taxon>Eukaryota</taxon>
        <taxon>Metazoa</taxon>
        <taxon>Ecdysozoa</taxon>
        <taxon>Arthropoda</taxon>
        <taxon>Chelicerata</taxon>
        <taxon>Arachnida</taxon>
        <taxon>Acari</taxon>
        <taxon>Parasitiformes</taxon>
        <taxon>Ixodida</taxon>
        <taxon>Ixodoidea</taxon>
        <taxon>Ixodidae</taxon>
        <taxon>Ixodinae</taxon>
        <taxon>Ixodes</taxon>
    </lineage>
</organism>
<feature type="chain" id="PRO_5005516092" evidence="1">
    <location>
        <begin position="24"/>
        <end position="94"/>
    </location>
</feature>
<feature type="signal peptide" evidence="1">
    <location>
        <begin position="1"/>
        <end position="23"/>
    </location>
</feature>
<protein>
    <submittedName>
        <fullName evidence="3">Putative salivary kunitz domain protein</fullName>
    </submittedName>
</protein>
<dbReference type="InterPro" id="IPR002223">
    <property type="entry name" value="Kunitz_BPTI"/>
</dbReference>
<feature type="domain" description="BPTI/Kunitz inhibitor" evidence="2">
    <location>
        <begin position="25"/>
        <end position="80"/>
    </location>
</feature>
<dbReference type="GO" id="GO:0004867">
    <property type="term" value="F:serine-type endopeptidase inhibitor activity"/>
    <property type="evidence" value="ECO:0007669"/>
    <property type="project" value="InterPro"/>
</dbReference>
<dbReference type="SUPFAM" id="SSF57362">
    <property type="entry name" value="BPTI-like"/>
    <property type="match status" value="1"/>
</dbReference>
<reference evidence="3" key="1">
    <citation type="submission" date="2012-12" db="EMBL/GenBank/DDBJ databases">
        <title>Identification and characterization of a phenylalanine ammonia-lyase gene family in Isatis indigotica Fort.</title>
        <authorList>
            <person name="Liu Q."/>
            <person name="Chen J."/>
            <person name="Zhou X."/>
            <person name="Di P."/>
            <person name="Xiao Y."/>
            <person name="Xuan H."/>
            <person name="Zhang L."/>
            <person name="Chen W."/>
        </authorList>
    </citation>
    <scope>NUCLEOTIDE SEQUENCE</scope>
    <source>
        <tissue evidence="3">Salivary gland</tissue>
    </source>
</reference>
<dbReference type="AlphaFoldDB" id="A0A0K8R787"/>
<sequence length="94" mass="10753">MKLLLIFVVICIHTSGLLTTAEAKCDPRYNGGYGGPGRRNVEPKWTFNPPTNQCELVMTKGKCSSSWNCFQNKDDCDYECDPEIQRWKQQFGPF</sequence>
<dbReference type="PROSITE" id="PS50279">
    <property type="entry name" value="BPTI_KUNITZ_2"/>
    <property type="match status" value="1"/>
</dbReference>
<dbReference type="Gene3D" id="4.10.410.10">
    <property type="entry name" value="Pancreatic trypsin inhibitor Kunitz domain"/>
    <property type="match status" value="1"/>
</dbReference>
<proteinExistence type="evidence at transcript level"/>
<evidence type="ECO:0000259" key="2">
    <source>
        <dbReference type="PROSITE" id="PS50279"/>
    </source>
</evidence>
<evidence type="ECO:0000256" key="1">
    <source>
        <dbReference type="SAM" id="SignalP"/>
    </source>
</evidence>